<dbReference type="OrthoDB" id="202826at2157"/>
<accession>A0A0N0BP47</accession>
<evidence type="ECO:0000313" key="2">
    <source>
        <dbReference type="EMBL" id="KOX93246.1"/>
    </source>
</evidence>
<comment type="caution">
    <text evidence="2">The sequence shown here is derived from an EMBL/GenBank/DDBJ whole genome shotgun (WGS) entry which is preliminary data.</text>
</comment>
<dbReference type="PATRIC" id="fig|1705389.3.peg.2900"/>
<organism evidence="2 3">
    <name type="scientific">Halorubrum tropicale</name>
    <dbReference type="NCBI Taxonomy" id="1765655"/>
    <lineage>
        <taxon>Archaea</taxon>
        <taxon>Methanobacteriati</taxon>
        <taxon>Methanobacteriota</taxon>
        <taxon>Stenosarchaea group</taxon>
        <taxon>Halobacteria</taxon>
        <taxon>Halobacteriales</taxon>
        <taxon>Haloferacaceae</taxon>
        <taxon>Halorubrum</taxon>
    </lineage>
</organism>
<dbReference type="RefSeq" id="WP_053773144.1">
    <property type="nucleotide sequence ID" value="NZ_LIST01000012.1"/>
</dbReference>
<dbReference type="EMBL" id="LIST01000012">
    <property type="protein sequence ID" value="KOX93246.1"/>
    <property type="molecule type" value="Genomic_DNA"/>
</dbReference>
<protein>
    <recommendedName>
        <fullName evidence="1">DUF8115 domain-containing protein</fullName>
    </recommendedName>
</protein>
<dbReference type="AlphaFoldDB" id="A0A0N0BP47"/>
<evidence type="ECO:0000259" key="1">
    <source>
        <dbReference type="Pfam" id="PF26424"/>
    </source>
</evidence>
<proteinExistence type="predicted"/>
<evidence type="ECO:0000313" key="3">
    <source>
        <dbReference type="Proteomes" id="UP000037747"/>
    </source>
</evidence>
<gene>
    <name evidence="2" type="ORF">AMR74_16520</name>
</gene>
<dbReference type="Proteomes" id="UP000037747">
    <property type="component" value="Unassembled WGS sequence"/>
</dbReference>
<dbReference type="InterPro" id="IPR058428">
    <property type="entry name" value="DUF8115"/>
</dbReference>
<dbReference type="Pfam" id="PF26424">
    <property type="entry name" value="DUF8115"/>
    <property type="match status" value="1"/>
</dbReference>
<keyword evidence="3" id="KW-1185">Reference proteome</keyword>
<sequence>MTSVDDGFEDDLLDAVTERNESGAQRSVSIWDGDIAALLDALEENPDRAEQLVERASDEFDISIDDDVDRSEIVRVLIISGLAAVDPEVKDSWRDAIGKHASQI</sequence>
<reference evidence="2 3" key="1">
    <citation type="submission" date="2015-08" db="EMBL/GenBank/DDBJ databases">
        <title>Genomes of Isolates from Cabo Rojo, PR.</title>
        <authorList>
            <person name="Sanchez-Nieves R.L."/>
            <person name="Montalvo-Rodriguez R."/>
        </authorList>
    </citation>
    <scope>NUCLEOTIDE SEQUENCE [LARGE SCALE GENOMIC DNA]</scope>
    <source>
        <strain evidence="2 3">5</strain>
    </source>
</reference>
<feature type="domain" description="DUF8115" evidence="1">
    <location>
        <begin position="6"/>
        <end position="102"/>
    </location>
</feature>
<name>A0A0N0BP47_9EURY</name>